<comment type="caution">
    <text evidence="1">The sequence shown here is derived from an EMBL/GenBank/DDBJ whole genome shotgun (WGS) entry which is preliminary data.</text>
</comment>
<gene>
    <name evidence="1" type="ORF">UU93_C0020G0009</name>
</gene>
<evidence type="ECO:0008006" key="3">
    <source>
        <dbReference type="Google" id="ProtNLM"/>
    </source>
</evidence>
<evidence type="ECO:0000313" key="2">
    <source>
        <dbReference type="Proteomes" id="UP000034160"/>
    </source>
</evidence>
<protein>
    <recommendedName>
        <fullName evidence="3">DUF1573 domain-containing protein</fullName>
    </recommendedName>
</protein>
<reference evidence="1 2" key="1">
    <citation type="journal article" date="2015" name="Nature">
        <title>rRNA introns, odd ribosomes, and small enigmatic genomes across a large radiation of phyla.</title>
        <authorList>
            <person name="Brown C.T."/>
            <person name="Hug L.A."/>
            <person name="Thomas B.C."/>
            <person name="Sharon I."/>
            <person name="Castelle C.J."/>
            <person name="Singh A."/>
            <person name="Wilkins M.J."/>
            <person name="Williams K.H."/>
            <person name="Banfield J.F."/>
        </authorList>
    </citation>
    <scope>NUCLEOTIDE SEQUENCE [LARGE SCALE GENOMIC DNA]</scope>
</reference>
<dbReference type="Proteomes" id="UP000034160">
    <property type="component" value="Unassembled WGS sequence"/>
</dbReference>
<accession>A0A0G1AAT6</accession>
<dbReference type="InterPro" id="IPR011467">
    <property type="entry name" value="DUF1573"/>
</dbReference>
<organism evidence="1 2">
    <name type="scientific">Candidatus Amesbacteria bacterium GW2011_GWA2_42_12</name>
    <dbReference type="NCBI Taxonomy" id="1618356"/>
    <lineage>
        <taxon>Bacteria</taxon>
        <taxon>Candidatus Amesiibacteriota</taxon>
    </lineage>
</organism>
<dbReference type="PANTHER" id="PTHR37833:SF1">
    <property type="entry name" value="SIGNAL PEPTIDE PROTEIN"/>
    <property type="match status" value="1"/>
</dbReference>
<dbReference type="STRING" id="1618356.UU93_C0020G0009"/>
<dbReference type="InterPro" id="IPR013783">
    <property type="entry name" value="Ig-like_fold"/>
</dbReference>
<dbReference type="AlphaFoldDB" id="A0A0G1AAT6"/>
<evidence type="ECO:0000313" key="1">
    <source>
        <dbReference type="EMBL" id="KKS31221.1"/>
    </source>
</evidence>
<dbReference type="EMBL" id="LCCN01000020">
    <property type="protein sequence ID" value="KKS31221.1"/>
    <property type="molecule type" value="Genomic_DNA"/>
</dbReference>
<name>A0A0G1AAT6_9BACT</name>
<dbReference type="Gene3D" id="2.60.40.10">
    <property type="entry name" value="Immunoglobulins"/>
    <property type="match status" value="1"/>
</dbReference>
<dbReference type="Pfam" id="PF07610">
    <property type="entry name" value="DUF1573"/>
    <property type="match status" value="1"/>
</dbReference>
<proteinExistence type="predicted"/>
<sequence length="164" mass="16896">MKSIILIVGALLITTLLIIGVAYGFTKVSQKQIVVPSAGAQAVVENASVDWGQIQYNGGKVKATYRITNNGTDTLKLFGATTSCACTSATITANGKVSPSFGMHAPLATTIEVAPGKDAIVEALFDPAFHGPGGIGPITRTITIQTNDPSHQTLSLQASGVVVK</sequence>
<dbReference type="PANTHER" id="PTHR37833">
    <property type="entry name" value="LIPOPROTEIN-RELATED"/>
    <property type="match status" value="1"/>
</dbReference>